<dbReference type="Pfam" id="PF02769">
    <property type="entry name" value="AIRS_C"/>
    <property type="match status" value="1"/>
</dbReference>
<dbReference type="CDD" id="cd06061">
    <property type="entry name" value="PurM-like1"/>
    <property type="match status" value="1"/>
</dbReference>
<dbReference type="PIRSF" id="PIRSF005644">
    <property type="entry name" value="Hdrgns_mtr_HypE"/>
    <property type="match status" value="1"/>
</dbReference>
<proteinExistence type="inferred from homology"/>
<accession>A0AAV3S3P4</accession>
<evidence type="ECO:0000313" key="4">
    <source>
        <dbReference type="EMBL" id="GAA0293636.1"/>
    </source>
</evidence>
<dbReference type="InterPro" id="IPR016188">
    <property type="entry name" value="PurM-like_N"/>
</dbReference>
<name>A0AAV3S3P4_9EURY</name>
<keyword evidence="5" id="KW-1185">Reference proteome</keyword>
<comment type="caution">
    <text evidence="4">The sequence shown here is derived from an EMBL/GenBank/DDBJ whole genome shotgun (WGS) entry which is preliminary data.</text>
</comment>
<dbReference type="Pfam" id="PF00586">
    <property type="entry name" value="AIRS"/>
    <property type="match status" value="1"/>
</dbReference>
<feature type="domain" description="PurM-like N-terminal" evidence="2">
    <location>
        <begin position="33"/>
        <end position="126"/>
    </location>
</feature>
<dbReference type="EMBL" id="BAAABL010000021">
    <property type="protein sequence ID" value="GAA0293636.1"/>
    <property type="molecule type" value="Genomic_DNA"/>
</dbReference>
<dbReference type="Proteomes" id="UP001500837">
    <property type="component" value="Unassembled WGS sequence"/>
</dbReference>
<protein>
    <submittedName>
        <fullName evidence="4">AIR synthase-related protein</fullName>
    </submittedName>
</protein>
<evidence type="ECO:0000259" key="3">
    <source>
        <dbReference type="Pfam" id="PF02769"/>
    </source>
</evidence>
<comment type="similarity">
    <text evidence="1">Belongs to the HypE family.</text>
</comment>
<dbReference type="InterPro" id="IPR010918">
    <property type="entry name" value="PurM-like_C_dom"/>
</dbReference>
<evidence type="ECO:0000259" key="2">
    <source>
        <dbReference type="Pfam" id="PF00586"/>
    </source>
</evidence>
<dbReference type="Gene3D" id="3.90.650.10">
    <property type="entry name" value="PurM-like C-terminal domain"/>
    <property type="match status" value="1"/>
</dbReference>
<dbReference type="PANTHER" id="PTHR30303">
    <property type="entry name" value="HYDROGENASE ISOENZYMES FORMATION PROTEIN HYPE"/>
    <property type="match status" value="1"/>
</dbReference>
<dbReference type="SUPFAM" id="SSF55326">
    <property type="entry name" value="PurM N-terminal domain-like"/>
    <property type="match status" value="1"/>
</dbReference>
<dbReference type="InterPro" id="IPR011854">
    <property type="entry name" value="HypE"/>
</dbReference>
<feature type="domain" description="PurM-like C-terminal" evidence="3">
    <location>
        <begin position="156"/>
        <end position="311"/>
    </location>
</feature>
<dbReference type="InterPro" id="IPR036676">
    <property type="entry name" value="PurM-like_C_sf"/>
</dbReference>
<reference evidence="4 5" key="1">
    <citation type="journal article" date="2019" name="Int. J. Syst. Evol. Microbiol.">
        <title>The Global Catalogue of Microorganisms (GCM) 10K type strain sequencing project: providing services to taxonomists for standard genome sequencing and annotation.</title>
        <authorList>
            <consortium name="The Broad Institute Genomics Platform"/>
            <consortium name="The Broad Institute Genome Sequencing Center for Infectious Disease"/>
            <person name="Wu L."/>
            <person name="Ma J."/>
        </authorList>
    </citation>
    <scope>NUCLEOTIDE SEQUENCE [LARGE SCALE GENOMIC DNA]</scope>
    <source>
        <strain evidence="4 5">JCM 16330</strain>
    </source>
</reference>
<dbReference type="AlphaFoldDB" id="A0AAV3S3P4"/>
<evidence type="ECO:0000256" key="1">
    <source>
        <dbReference type="ARBA" id="ARBA00006243"/>
    </source>
</evidence>
<evidence type="ECO:0000313" key="5">
    <source>
        <dbReference type="Proteomes" id="UP001500837"/>
    </source>
</evidence>
<dbReference type="SUPFAM" id="SSF56042">
    <property type="entry name" value="PurM C-terminal domain-like"/>
    <property type="match status" value="1"/>
</dbReference>
<dbReference type="GO" id="GO:0051604">
    <property type="term" value="P:protein maturation"/>
    <property type="evidence" value="ECO:0007669"/>
    <property type="project" value="TreeGrafter"/>
</dbReference>
<dbReference type="InterPro" id="IPR036921">
    <property type="entry name" value="PurM-like_N_sf"/>
</dbReference>
<gene>
    <name evidence="4" type="ORF">GCM10009066_05330</name>
</gene>
<dbReference type="RefSeq" id="WP_211311886.1">
    <property type="nucleotide sequence ID" value="NZ_BAAABL010000021.1"/>
</dbReference>
<sequence>MDTGKVGRAFFEDHIYPRLGAERPDVRLGPAHGADFGVIDVGESVVALATDPVFVLRELGVERAAWFAFHIVVSDAALSGIPPSHLSVTLNLPPEASADYVGRLWAVFDREARELGVSITTGHTGAYAGCAWPTVGAATTLAVGDPDDLVVPTGARPGDRLVCTKGPAIETTGLLSVLYGDALDLDAEAIEAGKARFREASPVRDALTAAAAGPVTAMHDATERGVDNALHELAAASGVGLDAERERFPVGEGVREVCDVFDVDPWTASSEGTVLLTVHPDGVDDVLDALAAEGIRAAAIGEVRDGGGVTMDGETLREPTSDPLWDAYERGKELYGVQTGWAGASLSG</sequence>
<organism evidence="4 5">
    <name type="scientific">Halarchaeum salinum</name>
    <dbReference type="NCBI Taxonomy" id="489912"/>
    <lineage>
        <taxon>Archaea</taxon>
        <taxon>Methanobacteriati</taxon>
        <taxon>Methanobacteriota</taxon>
        <taxon>Stenosarchaea group</taxon>
        <taxon>Halobacteria</taxon>
        <taxon>Halobacteriales</taxon>
        <taxon>Halobacteriaceae</taxon>
    </lineage>
</organism>
<dbReference type="PANTHER" id="PTHR30303:SF4">
    <property type="entry name" value="HYDROGENASE EXPRESSION_FORMATION PROTEIN HYPE"/>
    <property type="match status" value="1"/>
</dbReference>
<dbReference type="Gene3D" id="3.30.1330.10">
    <property type="entry name" value="PurM-like, N-terminal domain"/>
    <property type="match status" value="1"/>
</dbReference>